<keyword evidence="1" id="KW-0805">Transcription regulation</keyword>
<gene>
    <name evidence="7" type="ORF">ACFP1Z_04305</name>
</gene>
<keyword evidence="3" id="KW-0804">Transcription</keyword>
<dbReference type="PANTHER" id="PTHR30055:SF234">
    <property type="entry name" value="HTH-TYPE TRANSCRIPTIONAL REGULATOR BETI"/>
    <property type="match status" value="1"/>
</dbReference>
<dbReference type="EMBL" id="JBHSPB010000002">
    <property type="protein sequence ID" value="MFC5719408.1"/>
    <property type="molecule type" value="Genomic_DNA"/>
</dbReference>
<dbReference type="Gene3D" id="1.10.357.10">
    <property type="entry name" value="Tetracycline Repressor, domain 2"/>
    <property type="match status" value="1"/>
</dbReference>
<dbReference type="Pfam" id="PF00440">
    <property type="entry name" value="TetR_N"/>
    <property type="match status" value="1"/>
</dbReference>
<dbReference type="PRINTS" id="PR00455">
    <property type="entry name" value="HTHTETR"/>
</dbReference>
<dbReference type="InterPro" id="IPR050109">
    <property type="entry name" value="HTH-type_TetR-like_transc_reg"/>
</dbReference>
<protein>
    <submittedName>
        <fullName evidence="7">TetR/AcrR family transcriptional regulator</fullName>
    </submittedName>
</protein>
<evidence type="ECO:0000256" key="5">
    <source>
        <dbReference type="SAM" id="MobiDB-lite"/>
    </source>
</evidence>
<name>A0ABW0YVG5_9ACTN</name>
<evidence type="ECO:0000256" key="2">
    <source>
        <dbReference type="ARBA" id="ARBA00023125"/>
    </source>
</evidence>
<dbReference type="RefSeq" id="WP_390314491.1">
    <property type="nucleotide sequence ID" value="NZ_JBHSPB010000002.1"/>
</dbReference>
<dbReference type="InterPro" id="IPR001647">
    <property type="entry name" value="HTH_TetR"/>
</dbReference>
<feature type="region of interest" description="Disordered" evidence="5">
    <location>
        <begin position="1"/>
        <end position="20"/>
    </location>
</feature>
<sequence>MDSSRTTPRRPYAPRMRPEQRREQLLDAALEIINTDGVPAVSVDGVARRAGVTRPVVYGLFTDSDHILRELLDRESRRALAQLAAVVPADLTDADPVATFTTVADGFYRAVLAEPARWRSILLPVDAAPPPVRAYKERGEAEIRAQFADITRHFLTGRPGTDTIDIDLLAHILLNAMEEGARLLLRDPTTYPPERLTAMAEFLVETFLHRYPAAPA</sequence>
<evidence type="ECO:0000313" key="7">
    <source>
        <dbReference type="EMBL" id="MFC5719408.1"/>
    </source>
</evidence>
<dbReference type="PROSITE" id="PS50977">
    <property type="entry name" value="HTH_TETR_2"/>
    <property type="match status" value="1"/>
</dbReference>
<accession>A0ABW0YVG5</accession>
<evidence type="ECO:0000256" key="1">
    <source>
        <dbReference type="ARBA" id="ARBA00023015"/>
    </source>
</evidence>
<dbReference type="SUPFAM" id="SSF46689">
    <property type="entry name" value="Homeodomain-like"/>
    <property type="match status" value="1"/>
</dbReference>
<evidence type="ECO:0000256" key="4">
    <source>
        <dbReference type="PROSITE-ProRule" id="PRU00335"/>
    </source>
</evidence>
<proteinExistence type="predicted"/>
<keyword evidence="2 4" id="KW-0238">DNA-binding</keyword>
<keyword evidence="8" id="KW-1185">Reference proteome</keyword>
<dbReference type="Proteomes" id="UP001596083">
    <property type="component" value="Unassembled WGS sequence"/>
</dbReference>
<dbReference type="InterPro" id="IPR009057">
    <property type="entry name" value="Homeodomain-like_sf"/>
</dbReference>
<evidence type="ECO:0000256" key="3">
    <source>
        <dbReference type="ARBA" id="ARBA00023163"/>
    </source>
</evidence>
<evidence type="ECO:0000313" key="8">
    <source>
        <dbReference type="Proteomes" id="UP001596083"/>
    </source>
</evidence>
<organism evidence="7 8">
    <name type="scientific">Streptomyces gamaensis</name>
    <dbReference type="NCBI Taxonomy" id="1763542"/>
    <lineage>
        <taxon>Bacteria</taxon>
        <taxon>Bacillati</taxon>
        <taxon>Actinomycetota</taxon>
        <taxon>Actinomycetes</taxon>
        <taxon>Kitasatosporales</taxon>
        <taxon>Streptomycetaceae</taxon>
        <taxon>Streptomyces</taxon>
    </lineage>
</organism>
<evidence type="ECO:0000259" key="6">
    <source>
        <dbReference type="PROSITE" id="PS50977"/>
    </source>
</evidence>
<feature type="domain" description="HTH tetR-type" evidence="6">
    <location>
        <begin position="19"/>
        <end position="79"/>
    </location>
</feature>
<feature type="DNA-binding region" description="H-T-H motif" evidence="4">
    <location>
        <begin position="42"/>
        <end position="61"/>
    </location>
</feature>
<dbReference type="PANTHER" id="PTHR30055">
    <property type="entry name" value="HTH-TYPE TRANSCRIPTIONAL REGULATOR RUTR"/>
    <property type="match status" value="1"/>
</dbReference>
<comment type="caution">
    <text evidence="7">The sequence shown here is derived from an EMBL/GenBank/DDBJ whole genome shotgun (WGS) entry which is preliminary data.</text>
</comment>
<reference evidence="8" key="1">
    <citation type="journal article" date="2019" name="Int. J. Syst. Evol. Microbiol.">
        <title>The Global Catalogue of Microorganisms (GCM) 10K type strain sequencing project: providing services to taxonomists for standard genome sequencing and annotation.</title>
        <authorList>
            <consortium name="The Broad Institute Genomics Platform"/>
            <consortium name="The Broad Institute Genome Sequencing Center for Infectious Disease"/>
            <person name="Wu L."/>
            <person name="Ma J."/>
        </authorList>
    </citation>
    <scope>NUCLEOTIDE SEQUENCE [LARGE SCALE GENOMIC DNA]</scope>
    <source>
        <strain evidence="8">CGMCC 4.7304</strain>
    </source>
</reference>